<gene>
    <name evidence="1" type="ORF">C8P68_101239</name>
</gene>
<name>A0A2T5JF14_9SPHI</name>
<dbReference type="AlphaFoldDB" id="A0A2T5JF14"/>
<accession>A0A2T5JF14</accession>
<comment type="caution">
    <text evidence="1">The sequence shown here is derived from an EMBL/GenBank/DDBJ whole genome shotgun (WGS) entry which is preliminary data.</text>
</comment>
<evidence type="ECO:0000313" key="1">
    <source>
        <dbReference type="EMBL" id="PTR01009.1"/>
    </source>
</evidence>
<organism evidence="1 2">
    <name type="scientific">Mucilaginibacter yixingensis</name>
    <dbReference type="NCBI Taxonomy" id="1295612"/>
    <lineage>
        <taxon>Bacteria</taxon>
        <taxon>Pseudomonadati</taxon>
        <taxon>Bacteroidota</taxon>
        <taxon>Sphingobacteriia</taxon>
        <taxon>Sphingobacteriales</taxon>
        <taxon>Sphingobacteriaceae</taxon>
        <taxon>Mucilaginibacter</taxon>
    </lineage>
</organism>
<protein>
    <submittedName>
        <fullName evidence="1">Uncharacterized protein</fullName>
    </submittedName>
</protein>
<sequence>MGGHAMTFGQACGGAALSYGGQRPRDSRHSAGAERLQIFKSVEAMGVILSSRIPVAGLRRRNNIISR</sequence>
<evidence type="ECO:0000313" key="2">
    <source>
        <dbReference type="Proteomes" id="UP000244168"/>
    </source>
</evidence>
<reference evidence="1 2" key="1">
    <citation type="submission" date="2018-04" db="EMBL/GenBank/DDBJ databases">
        <title>Genomic Encyclopedia of Archaeal and Bacterial Type Strains, Phase II (KMG-II): from individual species to whole genera.</title>
        <authorList>
            <person name="Goeker M."/>
        </authorList>
    </citation>
    <scope>NUCLEOTIDE SEQUENCE [LARGE SCALE GENOMIC DNA]</scope>
    <source>
        <strain evidence="1 2">DSM 26809</strain>
    </source>
</reference>
<proteinExistence type="predicted"/>
<dbReference type="EMBL" id="QAOQ01000001">
    <property type="protein sequence ID" value="PTR01009.1"/>
    <property type="molecule type" value="Genomic_DNA"/>
</dbReference>
<dbReference type="Proteomes" id="UP000244168">
    <property type="component" value="Unassembled WGS sequence"/>
</dbReference>
<keyword evidence="2" id="KW-1185">Reference proteome</keyword>